<name>A0A518AQU6_9BACT</name>
<dbReference type="GO" id="GO:0030366">
    <property type="term" value="F:molybdopterin synthase activity"/>
    <property type="evidence" value="ECO:0007669"/>
    <property type="project" value="UniProtKB-EC"/>
</dbReference>
<evidence type="ECO:0000256" key="1">
    <source>
        <dbReference type="ARBA" id="ARBA00005046"/>
    </source>
</evidence>
<comment type="catalytic activity">
    <reaction evidence="11">
        <text>2 [molybdopterin-synthase sulfur-carrier protein]-C-terminal-Gly-aminoethanethioate + cyclic pyranopterin phosphate + H2O = molybdopterin + 2 [molybdopterin-synthase sulfur-carrier protein]-C-terminal Gly-Gly + 2 H(+)</text>
        <dbReference type="Rhea" id="RHEA:26333"/>
        <dbReference type="Rhea" id="RHEA-COMP:12202"/>
        <dbReference type="Rhea" id="RHEA-COMP:19907"/>
        <dbReference type="ChEBI" id="CHEBI:15377"/>
        <dbReference type="ChEBI" id="CHEBI:15378"/>
        <dbReference type="ChEBI" id="CHEBI:58698"/>
        <dbReference type="ChEBI" id="CHEBI:59648"/>
        <dbReference type="ChEBI" id="CHEBI:90778"/>
        <dbReference type="ChEBI" id="CHEBI:232372"/>
        <dbReference type="EC" id="2.8.1.12"/>
    </reaction>
</comment>
<keyword evidence="13" id="KW-1185">Reference proteome</keyword>
<evidence type="ECO:0000256" key="8">
    <source>
        <dbReference type="ARBA" id="ARBA00030407"/>
    </source>
</evidence>
<dbReference type="KEGG" id="amuc:Pan181_33000"/>
<evidence type="ECO:0000256" key="10">
    <source>
        <dbReference type="ARBA" id="ARBA00032474"/>
    </source>
</evidence>
<sequence>MAIAWVAPCTNQRMIQLTHDKIDPTQLTGQATHPAAGAVVLFLGTTRGVTSDQSSGERHTARLMYEAYNSMAERKLAELEAAARERWPIVECLLVHRLGEVPVGEASVAVVVSTAHRREAFEAAEWLIDTLKQEVPIWKQEHYTDGQAEWVGAVRPTTG</sequence>
<organism evidence="12 13">
    <name type="scientific">Aeoliella mucimassa</name>
    <dbReference type="NCBI Taxonomy" id="2527972"/>
    <lineage>
        <taxon>Bacteria</taxon>
        <taxon>Pseudomonadati</taxon>
        <taxon>Planctomycetota</taxon>
        <taxon>Planctomycetia</taxon>
        <taxon>Pirellulales</taxon>
        <taxon>Lacipirellulaceae</taxon>
        <taxon>Aeoliella</taxon>
    </lineage>
</organism>
<dbReference type="PANTHER" id="PTHR23404">
    <property type="entry name" value="MOLYBDOPTERIN SYNTHASE RELATED"/>
    <property type="match status" value="1"/>
</dbReference>
<protein>
    <recommendedName>
        <fullName evidence="4">Molybdopterin synthase catalytic subunit</fullName>
        <ecNumber evidence="3">2.8.1.12</ecNumber>
    </recommendedName>
    <alternativeName>
        <fullName evidence="9">MPT synthase subunit 2</fullName>
    </alternativeName>
    <alternativeName>
        <fullName evidence="7">Molybdenum cofactor biosynthesis protein E</fullName>
    </alternativeName>
    <alternativeName>
        <fullName evidence="8">Molybdopterin-converting factor large subunit</fullName>
    </alternativeName>
    <alternativeName>
        <fullName evidence="10">Molybdopterin-converting factor subunit 2</fullName>
    </alternativeName>
</protein>
<comment type="subunit">
    <text evidence="6">Heterotetramer of 2 MoaD subunits and 2 MoaE subunits. Also stable as homodimer. The enzyme changes between these two forms during catalysis.</text>
</comment>
<evidence type="ECO:0000256" key="3">
    <source>
        <dbReference type="ARBA" id="ARBA00011950"/>
    </source>
</evidence>
<dbReference type="Pfam" id="PF02391">
    <property type="entry name" value="MoaE"/>
    <property type="match status" value="1"/>
</dbReference>
<dbReference type="EC" id="2.8.1.12" evidence="3"/>
<evidence type="ECO:0000256" key="2">
    <source>
        <dbReference type="ARBA" id="ARBA00005426"/>
    </source>
</evidence>
<comment type="pathway">
    <text evidence="1">Cofactor biosynthesis; molybdopterin biosynthesis.</text>
</comment>
<evidence type="ECO:0000313" key="12">
    <source>
        <dbReference type="EMBL" id="QDU57086.1"/>
    </source>
</evidence>
<dbReference type="EMBL" id="CP036278">
    <property type="protein sequence ID" value="QDU57086.1"/>
    <property type="molecule type" value="Genomic_DNA"/>
</dbReference>
<proteinExistence type="inferred from homology"/>
<dbReference type="AlphaFoldDB" id="A0A518AQU6"/>
<evidence type="ECO:0000256" key="4">
    <source>
        <dbReference type="ARBA" id="ARBA00013858"/>
    </source>
</evidence>
<comment type="similarity">
    <text evidence="2">Belongs to the MoaE family.</text>
</comment>
<dbReference type="SUPFAM" id="SSF54690">
    <property type="entry name" value="Molybdopterin synthase subunit MoaE"/>
    <property type="match status" value="1"/>
</dbReference>
<dbReference type="Proteomes" id="UP000315750">
    <property type="component" value="Chromosome"/>
</dbReference>
<reference evidence="12 13" key="1">
    <citation type="submission" date="2019-02" db="EMBL/GenBank/DDBJ databases">
        <title>Deep-cultivation of Planctomycetes and their phenomic and genomic characterization uncovers novel biology.</title>
        <authorList>
            <person name="Wiegand S."/>
            <person name="Jogler M."/>
            <person name="Boedeker C."/>
            <person name="Pinto D."/>
            <person name="Vollmers J."/>
            <person name="Rivas-Marin E."/>
            <person name="Kohn T."/>
            <person name="Peeters S.H."/>
            <person name="Heuer A."/>
            <person name="Rast P."/>
            <person name="Oberbeckmann S."/>
            <person name="Bunk B."/>
            <person name="Jeske O."/>
            <person name="Meyerdierks A."/>
            <person name="Storesund J.E."/>
            <person name="Kallscheuer N."/>
            <person name="Luecker S."/>
            <person name="Lage O.M."/>
            <person name="Pohl T."/>
            <person name="Merkel B.J."/>
            <person name="Hornburger P."/>
            <person name="Mueller R.-W."/>
            <person name="Bruemmer F."/>
            <person name="Labrenz M."/>
            <person name="Spormann A.M."/>
            <person name="Op den Camp H."/>
            <person name="Overmann J."/>
            <person name="Amann R."/>
            <person name="Jetten M.S.M."/>
            <person name="Mascher T."/>
            <person name="Medema M.H."/>
            <person name="Devos D.P."/>
            <person name="Kaster A.-K."/>
            <person name="Ovreas L."/>
            <person name="Rohde M."/>
            <person name="Galperin M.Y."/>
            <person name="Jogler C."/>
        </authorList>
    </citation>
    <scope>NUCLEOTIDE SEQUENCE [LARGE SCALE GENOMIC DNA]</scope>
    <source>
        <strain evidence="12 13">Pan181</strain>
    </source>
</reference>
<dbReference type="CDD" id="cd00756">
    <property type="entry name" value="MoaE"/>
    <property type="match status" value="1"/>
</dbReference>
<dbReference type="GO" id="GO:0006777">
    <property type="term" value="P:Mo-molybdopterin cofactor biosynthetic process"/>
    <property type="evidence" value="ECO:0007669"/>
    <property type="project" value="UniProtKB-KW"/>
</dbReference>
<keyword evidence="12" id="KW-0808">Transferase</keyword>
<evidence type="ECO:0000256" key="9">
    <source>
        <dbReference type="ARBA" id="ARBA00030781"/>
    </source>
</evidence>
<evidence type="ECO:0000256" key="7">
    <source>
        <dbReference type="ARBA" id="ARBA00029745"/>
    </source>
</evidence>
<evidence type="ECO:0000256" key="11">
    <source>
        <dbReference type="ARBA" id="ARBA00049878"/>
    </source>
</evidence>
<gene>
    <name evidence="12" type="primary">moaE1</name>
    <name evidence="12" type="ORF">Pan181_33000</name>
</gene>
<accession>A0A518AQU6</accession>
<evidence type="ECO:0000256" key="5">
    <source>
        <dbReference type="ARBA" id="ARBA00023150"/>
    </source>
</evidence>
<keyword evidence="5" id="KW-0501">Molybdenum cofactor biosynthesis</keyword>
<evidence type="ECO:0000256" key="6">
    <source>
        <dbReference type="ARBA" id="ARBA00026066"/>
    </source>
</evidence>
<evidence type="ECO:0000313" key="13">
    <source>
        <dbReference type="Proteomes" id="UP000315750"/>
    </source>
</evidence>
<dbReference type="InterPro" id="IPR003448">
    <property type="entry name" value="Mopterin_biosynth_MoaE"/>
</dbReference>
<dbReference type="Gene3D" id="3.90.1170.40">
    <property type="entry name" value="Molybdopterin biosynthesis MoaE subunit"/>
    <property type="match status" value="1"/>
</dbReference>
<dbReference type="InterPro" id="IPR036563">
    <property type="entry name" value="MoaE_sf"/>
</dbReference>